<dbReference type="EMBL" id="VSRR010032979">
    <property type="protein sequence ID" value="MPC71494.1"/>
    <property type="molecule type" value="Genomic_DNA"/>
</dbReference>
<gene>
    <name evidence="1" type="ORF">E2C01_065772</name>
</gene>
<protein>
    <submittedName>
        <fullName evidence="1">Uncharacterized protein</fullName>
    </submittedName>
</protein>
<reference evidence="1 2" key="1">
    <citation type="submission" date="2019-05" db="EMBL/GenBank/DDBJ databases">
        <title>Another draft genome of Portunus trituberculatus and its Hox gene families provides insights of decapod evolution.</title>
        <authorList>
            <person name="Jeong J.-H."/>
            <person name="Song I."/>
            <person name="Kim S."/>
            <person name="Choi T."/>
            <person name="Kim D."/>
            <person name="Ryu S."/>
            <person name="Kim W."/>
        </authorList>
    </citation>
    <scope>NUCLEOTIDE SEQUENCE [LARGE SCALE GENOMIC DNA]</scope>
    <source>
        <tissue evidence="1">Muscle</tissue>
    </source>
</reference>
<accession>A0A5B7HSQ4</accession>
<sequence>METPNPTSDSRVDDGSIFFHVFPCSGSFMCLGVVDLDPSILYVACESPRQGFSCYPNISLRSTVLNFAVQAGSLVAGFSVDSSSKSCVSSSGEDIEER</sequence>
<dbReference type="Proteomes" id="UP000324222">
    <property type="component" value="Unassembled WGS sequence"/>
</dbReference>
<dbReference type="AlphaFoldDB" id="A0A5B7HSQ4"/>
<evidence type="ECO:0000313" key="1">
    <source>
        <dbReference type="EMBL" id="MPC71494.1"/>
    </source>
</evidence>
<name>A0A5B7HSQ4_PORTR</name>
<keyword evidence="2" id="KW-1185">Reference proteome</keyword>
<organism evidence="1 2">
    <name type="scientific">Portunus trituberculatus</name>
    <name type="common">Swimming crab</name>
    <name type="synonym">Neptunus trituberculatus</name>
    <dbReference type="NCBI Taxonomy" id="210409"/>
    <lineage>
        <taxon>Eukaryota</taxon>
        <taxon>Metazoa</taxon>
        <taxon>Ecdysozoa</taxon>
        <taxon>Arthropoda</taxon>
        <taxon>Crustacea</taxon>
        <taxon>Multicrustacea</taxon>
        <taxon>Malacostraca</taxon>
        <taxon>Eumalacostraca</taxon>
        <taxon>Eucarida</taxon>
        <taxon>Decapoda</taxon>
        <taxon>Pleocyemata</taxon>
        <taxon>Brachyura</taxon>
        <taxon>Eubrachyura</taxon>
        <taxon>Portunoidea</taxon>
        <taxon>Portunidae</taxon>
        <taxon>Portuninae</taxon>
        <taxon>Portunus</taxon>
    </lineage>
</organism>
<evidence type="ECO:0000313" key="2">
    <source>
        <dbReference type="Proteomes" id="UP000324222"/>
    </source>
</evidence>
<proteinExistence type="predicted"/>
<comment type="caution">
    <text evidence="1">The sequence shown here is derived from an EMBL/GenBank/DDBJ whole genome shotgun (WGS) entry which is preliminary data.</text>
</comment>